<feature type="region of interest" description="Disordered" evidence="1">
    <location>
        <begin position="1"/>
        <end position="64"/>
    </location>
</feature>
<reference evidence="2 3" key="1">
    <citation type="submission" date="2015-02" db="EMBL/GenBank/DDBJ databases">
        <title>Genome Sequence of Jannaschia aquimarina DSM28248, a member of the Roseobacter clade.</title>
        <authorList>
            <person name="Voget S."/>
            <person name="Daniel R."/>
        </authorList>
    </citation>
    <scope>NUCLEOTIDE SEQUENCE [LARGE SCALE GENOMIC DNA]</scope>
    <source>
        <strain evidence="2 3">GSW-M26</strain>
    </source>
</reference>
<accession>A0A0D1EII6</accession>
<dbReference type="Proteomes" id="UP000032232">
    <property type="component" value="Unassembled WGS sequence"/>
</dbReference>
<dbReference type="RefSeq" id="WP_043917697.1">
    <property type="nucleotide sequence ID" value="NZ_FZPF01000008.1"/>
</dbReference>
<keyword evidence="3" id="KW-1185">Reference proteome</keyword>
<organism evidence="2 3">
    <name type="scientific">Jannaschia aquimarina</name>
    <dbReference type="NCBI Taxonomy" id="935700"/>
    <lineage>
        <taxon>Bacteria</taxon>
        <taxon>Pseudomonadati</taxon>
        <taxon>Pseudomonadota</taxon>
        <taxon>Alphaproteobacteria</taxon>
        <taxon>Rhodobacterales</taxon>
        <taxon>Roseobacteraceae</taxon>
        <taxon>Jannaschia</taxon>
    </lineage>
</organism>
<dbReference type="EMBL" id="JYFE01000018">
    <property type="protein sequence ID" value="KIT17429.1"/>
    <property type="molecule type" value="Genomic_DNA"/>
</dbReference>
<protein>
    <submittedName>
        <fullName evidence="2">Uncharacterized protein</fullName>
    </submittedName>
</protein>
<evidence type="ECO:0000313" key="2">
    <source>
        <dbReference type="EMBL" id="KIT17429.1"/>
    </source>
</evidence>
<dbReference type="AlphaFoldDB" id="A0A0D1EII6"/>
<dbReference type="STRING" id="935700.jaqu_08440"/>
<dbReference type="PATRIC" id="fig|935700.4.peg.888"/>
<evidence type="ECO:0000256" key="1">
    <source>
        <dbReference type="SAM" id="MobiDB-lite"/>
    </source>
</evidence>
<evidence type="ECO:0000313" key="3">
    <source>
        <dbReference type="Proteomes" id="UP000032232"/>
    </source>
</evidence>
<proteinExistence type="predicted"/>
<name>A0A0D1EII6_9RHOB</name>
<comment type="caution">
    <text evidence="2">The sequence shown here is derived from an EMBL/GenBank/DDBJ whole genome shotgun (WGS) entry which is preliminary data.</text>
</comment>
<dbReference type="OrthoDB" id="8705804at2"/>
<gene>
    <name evidence="2" type="ORF">jaqu_08440</name>
</gene>
<sequence length="130" mass="14901">MSRPPKRKGLTPQQKKALSYARDHRPAYGQNDKAARKLVPLRKAQERRASRRKDKAVLMQTPEEALPEVRRGNWRKAPDLPLGADLEYGHFSDNAHRTGVAWDKSAAEPPHIDRARRVRRRVVRVLKGKG</sequence>